<sequence>MDSPPKPLDEEQIQAVITHLRIGRTAAEAARAIRVKAARVYAAARDNTDVALALAGHDPYAPGAAQAAQQADYIRLLALGFKPGEAERVLWRGGERVKKWRQNDEAFARISDAVRELRPPEVHRRREHRFTPDRVTLFLEALKSGCTVVEACEEAGVASAVVYQRRRRDGTFREAMDALRTTASRTFPHQRLPHPQERWDEFLERLSTGVPLRRAALETGIEPSTVYKRRARSSAFREQTDRLRGRL</sequence>
<dbReference type="RefSeq" id="WP_381738587.1">
    <property type="nucleotide sequence ID" value="NZ_JBHSDP010000011.1"/>
</dbReference>
<accession>A0ABV8TCP6</accession>
<dbReference type="EMBL" id="JBHSDP010000011">
    <property type="protein sequence ID" value="MFC4328378.1"/>
    <property type="molecule type" value="Genomic_DNA"/>
</dbReference>
<organism evidence="1 2">
    <name type="scientific">Streptomyces andamanensis</name>
    <dbReference type="NCBI Taxonomy" id="1565035"/>
    <lineage>
        <taxon>Bacteria</taxon>
        <taxon>Bacillati</taxon>
        <taxon>Actinomycetota</taxon>
        <taxon>Actinomycetes</taxon>
        <taxon>Kitasatosporales</taxon>
        <taxon>Streptomycetaceae</taxon>
        <taxon>Streptomyces</taxon>
    </lineage>
</organism>
<protein>
    <submittedName>
        <fullName evidence="1">Uncharacterized protein</fullName>
    </submittedName>
</protein>
<gene>
    <name evidence="1" type="ORF">ACFPC0_11120</name>
</gene>
<evidence type="ECO:0000313" key="2">
    <source>
        <dbReference type="Proteomes" id="UP001595824"/>
    </source>
</evidence>
<keyword evidence="2" id="KW-1185">Reference proteome</keyword>
<comment type="caution">
    <text evidence="1">The sequence shown here is derived from an EMBL/GenBank/DDBJ whole genome shotgun (WGS) entry which is preliminary data.</text>
</comment>
<proteinExistence type="predicted"/>
<name>A0ABV8TCP6_9ACTN</name>
<dbReference type="Proteomes" id="UP001595824">
    <property type="component" value="Unassembled WGS sequence"/>
</dbReference>
<evidence type="ECO:0000313" key="1">
    <source>
        <dbReference type="EMBL" id="MFC4328378.1"/>
    </source>
</evidence>
<reference evidence="2" key="1">
    <citation type="journal article" date="2019" name="Int. J. Syst. Evol. Microbiol.">
        <title>The Global Catalogue of Microorganisms (GCM) 10K type strain sequencing project: providing services to taxonomists for standard genome sequencing and annotation.</title>
        <authorList>
            <consortium name="The Broad Institute Genomics Platform"/>
            <consortium name="The Broad Institute Genome Sequencing Center for Infectious Disease"/>
            <person name="Wu L."/>
            <person name="Ma J."/>
        </authorList>
    </citation>
    <scope>NUCLEOTIDE SEQUENCE [LARGE SCALE GENOMIC DNA]</scope>
    <source>
        <strain evidence="2">PCU 347</strain>
    </source>
</reference>